<dbReference type="EMBL" id="KZ825321">
    <property type="protein sequence ID" value="RAH48820.1"/>
    <property type="molecule type" value="Genomic_DNA"/>
</dbReference>
<evidence type="ECO:0000313" key="1">
    <source>
        <dbReference type="EMBL" id="RAH48820.1"/>
    </source>
</evidence>
<organism evidence="1 2">
    <name type="scientific">Aspergillus brunneoviolaceus CBS 621.78</name>
    <dbReference type="NCBI Taxonomy" id="1450534"/>
    <lineage>
        <taxon>Eukaryota</taxon>
        <taxon>Fungi</taxon>
        <taxon>Dikarya</taxon>
        <taxon>Ascomycota</taxon>
        <taxon>Pezizomycotina</taxon>
        <taxon>Eurotiomycetes</taxon>
        <taxon>Eurotiomycetidae</taxon>
        <taxon>Eurotiales</taxon>
        <taxon>Aspergillaceae</taxon>
        <taxon>Aspergillus</taxon>
        <taxon>Aspergillus subgen. Circumdati</taxon>
    </lineage>
</organism>
<protein>
    <submittedName>
        <fullName evidence="1">Uncharacterized protein</fullName>
    </submittedName>
</protein>
<proteinExistence type="predicted"/>
<reference evidence="1" key="1">
    <citation type="submission" date="2018-02" db="EMBL/GenBank/DDBJ databases">
        <title>The genomes of Aspergillus section Nigri reveals drivers in fungal speciation.</title>
        <authorList>
            <consortium name="DOE Joint Genome Institute"/>
            <person name="Vesth T.C."/>
            <person name="Nybo J."/>
            <person name="Theobald S."/>
            <person name="Brandl J."/>
            <person name="Frisvad J.C."/>
            <person name="Nielsen K.F."/>
            <person name="Lyhne E.K."/>
            <person name="Kogle M.E."/>
            <person name="Kuo A."/>
            <person name="Riley R."/>
            <person name="Clum A."/>
            <person name="Nolan M."/>
            <person name="Lipzen A."/>
            <person name="Salamov A."/>
            <person name="Henrissat B."/>
            <person name="Wiebenga A."/>
            <person name="De vries R.P."/>
            <person name="Grigoriev I.V."/>
            <person name="Mortensen U.H."/>
            <person name="Andersen M.R."/>
            <person name="Baker S.E."/>
        </authorList>
    </citation>
    <scope>NUCLEOTIDE SEQUENCE</scope>
    <source>
        <strain evidence="1">CBS 621.78</strain>
    </source>
</reference>
<sequence length="80" mass="9039">MINSRRPDQFRILGLIFGIAFVGIATGTISCRHYRQLFPRLLQLYPAVFRSGRRFVSRQSIPAAQDFIVVTGAFIAVILI</sequence>
<evidence type="ECO:0000313" key="2">
    <source>
        <dbReference type="Proteomes" id="UP000249057"/>
    </source>
</evidence>
<dbReference type="Proteomes" id="UP000249057">
    <property type="component" value="Unassembled WGS sequence"/>
</dbReference>
<accession>A0ACD1GI34</accession>
<name>A0ACD1GI34_9EURO</name>
<gene>
    <name evidence="1" type="ORF">BO95DRAFT_37049</name>
</gene>
<keyword evidence="2" id="KW-1185">Reference proteome</keyword>